<feature type="region of interest" description="Disordered" evidence="1">
    <location>
        <begin position="144"/>
        <end position="220"/>
    </location>
</feature>
<evidence type="ECO:0000256" key="1">
    <source>
        <dbReference type="SAM" id="MobiDB-lite"/>
    </source>
</evidence>
<feature type="compositionally biased region" description="Low complexity" evidence="1">
    <location>
        <begin position="198"/>
        <end position="209"/>
    </location>
</feature>
<dbReference type="EMBL" id="FWFN01000001">
    <property type="protein sequence ID" value="SLN17344.1"/>
    <property type="molecule type" value="Genomic_DNA"/>
</dbReference>
<feature type="compositionally biased region" description="Basic residues" evidence="1">
    <location>
        <begin position="210"/>
        <end position="220"/>
    </location>
</feature>
<sequence length="220" mass="23426">MCGQLKSQWRSEAGTSCPDRRWDFRRSGSRAALWARGIHAREACESGQTIWCVCQLGRPDSLSLAGGACVCVSRHRLSGVRRPPAQSPLAAVPTSPRPVVPGVYRQVVPHLYTCLNSAGISVAQSCHMARRGIAGLSERIGAARGLSRPASPTDIRAPRCRLAGAPSVSGQGGRRPPGPPTGPPRPSAAARGKRADRAAPAPWRPAPGRCRARRRCRGRP</sequence>
<feature type="compositionally biased region" description="Pro residues" evidence="1">
    <location>
        <begin position="176"/>
        <end position="186"/>
    </location>
</feature>
<evidence type="ECO:0000313" key="2">
    <source>
        <dbReference type="EMBL" id="SLN17344.1"/>
    </source>
</evidence>
<dbReference type="Proteomes" id="UP000193963">
    <property type="component" value="Unassembled WGS sequence"/>
</dbReference>
<protein>
    <submittedName>
        <fullName evidence="2">Uncharacterized protein</fullName>
    </submittedName>
</protein>
<gene>
    <name evidence="2" type="ORF">PSM7751_00553</name>
</gene>
<dbReference type="AlphaFoldDB" id="A0A1X6YCQ9"/>
<evidence type="ECO:0000313" key="3">
    <source>
        <dbReference type="Proteomes" id="UP000193963"/>
    </source>
</evidence>
<organism evidence="2 3">
    <name type="scientific">Pseudooceanicola marinus</name>
    <dbReference type="NCBI Taxonomy" id="396013"/>
    <lineage>
        <taxon>Bacteria</taxon>
        <taxon>Pseudomonadati</taxon>
        <taxon>Pseudomonadota</taxon>
        <taxon>Alphaproteobacteria</taxon>
        <taxon>Rhodobacterales</taxon>
        <taxon>Paracoccaceae</taxon>
        <taxon>Pseudooceanicola</taxon>
    </lineage>
</organism>
<keyword evidence="3" id="KW-1185">Reference proteome</keyword>
<reference evidence="2 3" key="1">
    <citation type="submission" date="2017-03" db="EMBL/GenBank/DDBJ databases">
        <authorList>
            <person name="Afonso C.L."/>
            <person name="Miller P.J."/>
            <person name="Scott M.A."/>
            <person name="Spackman E."/>
            <person name="Goraichik I."/>
            <person name="Dimitrov K.M."/>
            <person name="Suarez D.L."/>
            <person name="Swayne D.E."/>
        </authorList>
    </citation>
    <scope>NUCLEOTIDE SEQUENCE [LARGE SCALE GENOMIC DNA]</scope>
    <source>
        <strain evidence="2 3">CECT 7751</strain>
    </source>
</reference>
<name>A0A1X6YCQ9_9RHOB</name>
<proteinExistence type="predicted"/>
<accession>A0A1X6YCQ9</accession>